<accession>A0A0D1LQT9</accession>
<keyword evidence="3" id="KW-1185">Reference proteome</keyword>
<feature type="coiled-coil region" evidence="1">
    <location>
        <begin position="66"/>
        <end position="100"/>
    </location>
</feature>
<organism evidence="2 3">
    <name type="scientific">Weissella cibaria</name>
    <dbReference type="NCBI Taxonomy" id="137591"/>
    <lineage>
        <taxon>Bacteria</taxon>
        <taxon>Bacillati</taxon>
        <taxon>Bacillota</taxon>
        <taxon>Bacilli</taxon>
        <taxon>Lactobacillales</taxon>
        <taxon>Lactobacillaceae</taxon>
        <taxon>Weissella</taxon>
    </lineage>
</organism>
<evidence type="ECO:0000313" key="2">
    <source>
        <dbReference type="EMBL" id="KIU20902.1"/>
    </source>
</evidence>
<dbReference type="RefSeq" id="WP_043709623.1">
    <property type="nucleotide sequence ID" value="NZ_JALOCT010000019.1"/>
</dbReference>
<sequence>MDEDLTKFLKRAKDQIKNNLEHTQNIGAIGMFKESLFGRKSTTQQQIQHTASSDDTNWESLYNNAMLEIKEMRHDYQAEFRRLNNELIQLQAENKKLKARLDAEI</sequence>
<comment type="caution">
    <text evidence="2">The sequence shown here is derived from an EMBL/GenBank/DDBJ whole genome shotgun (WGS) entry which is preliminary data.</text>
</comment>
<dbReference type="AlphaFoldDB" id="A0A0D1LQT9"/>
<name>A0A0D1LQT9_9LACO</name>
<dbReference type="Proteomes" id="UP000032287">
    <property type="component" value="Unassembled WGS sequence"/>
</dbReference>
<evidence type="ECO:0000256" key="1">
    <source>
        <dbReference type="SAM" id="Coils"/>
    </source>
</evidence>
<evidence type="ECO:0008006" key="4">
    <source>
        <dbReference type="Google" id="ProtNLM"/>
    </source>
</evidence>
<keyword evidence="1" id="KW-0175">Coiled coil</keyword>
<reference evidence="2 3" key="1">
    <citation type="journal article" date="2015" name="Microbiology (Mosc.)">
        <title>Genomics of the Weissella cibaria species with an examination of its metabolic traits.</title>
        <authorList>
            <person name="Lynch K.M."/>
            <person name="Lucid A."/>
            <person name="Arendt E.K."/>
            <person name="Sleator R.D."/>
            <person name="Lucey B."/>
            <person name="Coffey A."/>
        </authorList>
    </citation>
    <scope>NUCLEOTIDE SEQUENCE [LARGE SCALE GENOMIC DNA]</scope>
    <source>
        <strain evidence="2 3">MG1</strain>
    </source>
</reference>
<gene>
    <name evidence="2" type="ORF">QX99_00968</name>
</gene>
<dbReference type="EMBL" id="JWHU01000014">
    <property type="protein sequence ID" value="KIU20902.1"/>
    <property type="molecule type" value="Genomic_DNA"/>
</dbReference>
<dbReference type="PATRIC" id="fig|137591.25.peg.937"/>
<proteinExistence type="predicted"/>
<protein>
    <recommendedName>
        <fullName evidence="4">DUF5082 domain-containing protein</fullName>
    </recommendedName>
</protein>
<evidence type="ECO:0000313" key="3">
    <source>
        <dbReference type="Proteomes" id="UP000032287"/>
    </source>
</evidence>